<gene>
    <name evidence="2" type="ORF">N2599_24280</name>
</gene>
<dbReference type="Proteomes" id="UP001060123">
    <property type="component" value="Plasmid pWSM1592_1"/>
</dbReference>
<sequence length="170" mass="19057">MPSAAGSRALLLRGLDVLAPTKGGRNVFQPPSLQYRSQSRQRQRVWVRRKHSGSANWQEQAIGRLAPQADQFRSISRQAFPGRLRSIHCELLEHFVATERAQKYNAAAALKLRSTINRKTQEDQMAKGQARSNREVRKPKKEKTVTPVATAQGTQVKFANSALSLGKKQK</sequence>
<proteinExistence type="predicted"/>
<accession>A0ABY5XXS8</accession>
<geneLocation type="plasmid" evidence="2 3">
    <name>pWSM1592_1</name>
</geneLocation>
<feature type="region of interest" description="Disordered" evidence="1">
    <location>
        <begin position="120"/>
        <end position="148"/>
    </location>
</feature>
<keyword evidence="2" id="KW-0614">Plasmid</keyword>
<reference evidence="2" key="1">
    <citation type="submission" date="2022-09" db="EMBL/GenBank/DDBJ databases">
        <title>Australian commercial rhizobial inoculants.</title>
        <authorList>
            <person name="Kohlmeier M.G."/>
            <person name="O'Hara G.W."/>
            <person name="Colombi E."/>
            <person name="Ramsay J.P."/>
            <person name="Terpolilli J."/>
        </authorList>
    </citation>
    <scope>NUCLEOTIDE SEQUENCE</scope>
    <source>
        <strain evidence="2">WSM1592</strain>
        <plasmid evidence="2">pWSM1592_1</plasmid>
    </source>
</reference>
<name>A0ABY5XXS8_RHISU</name>
<evidence type="ECO:0000256" key="1">
    <source>
        <dbReference type="SAM" id="MobiDB-lite"/>
    </source>
</evidence>
<keyword evidence="3" id="KW-1185">Reference proteome</keyword>
<dbReference type="EMBL" id="CP104144">
    <property type="protein sequence ID" value="UWU19081.1"/>
    <property type="molecule type" value="Genomic_DNA"/>
</dbReference>
<evidence type="ECO:0000313" key="2">
    <source>
        <dbReference type="EMBL" id="UWU19081.1"/>
    </source>
</evidence>
<dbReference type="RefSeq" id="WP_143534077.1">
    <property type="nucleotide sequence ID" value="NZ_CP104144.1"/>
</dbReference>
<protein>
    <submittedName>
        <fullName evidence="2">Uncharacterized protein</fullName>
    </submittedName>
</protein>
<organism evidence="2 3">
    <name type="scientific">Rhizobium sullae</name>
    <name type="common">Rhizobium hedysari</name>
    <dbReference type="NCBI Taxonomy" id="50338"/>
    <lineage>
        <taxon>Bacteria</taxon>
        <taxon>Pseudomonadati</taxon>
        <taxon>Pseudomonadota</taxon>
        <taxon>Alphaproteobacteria</taxon>
        <taxon>Hyphomicrobiales</taxon>
        <taxon>Rhizobiaceae</taxon>
        <taxon>Rhizobium/Agrobacterium group</taxon>
        <taxon>Rhizobium</taxon>
    </lineage>
</organism>
<evidence type="ECO:0000313" key="3">
    <source>
        <dbReference type="Proteomes" id="UP001060123"/>
    </source>
</evidence>